<evidence type="ECO:0000256" key="5">
    <source>
        <dbReference type="ARBA" id="ARBA00022679"/>
    </source>
</evidence>
<dbReference type="InterPro" id="IPR003661">
    <property type="entry name" value="HisK_dim/P_dom"/>
</dbReference>
<comment type="catalytic activity">
    <reaction evidence="1">
        <text>ATP + protein L-histidine = ADP + protein N-phospho-L-histidine.</text>
        <dbReference type="EC" id="2.7.13.3"/>
    </reaction>
</comment>
<evidence type="ECO:0000256" key="7">
    <source>
        <dbReference type="ARBA" id="ARBA00022777"/>
    </source>
</evidence>
<keyword evidence="9" id="KW-0902">Two-component regulatory system</keyword>
<feature type="domain" description="Histidine kinase" evidence="10">
    <location>
        <begin position="20"/>
        <end position="227"/>
    </location>
</feature>
<dbReference type="EMBL" id="FQUW01000013">
    <property type="protein sequence ID" value="SHF01631.1"/>
    <property type="molecule type" value="Genomic_DNA"/>
</dbReference>
<dbReference type="CDD" id="cd00075">
    <property type="entry name" value="HATPase"/>
    <property type="match status" value="1"/>
</dbReference>
<dbReference type="InterPro" id="IPR005467">
    <property type="entry name" value="His_kinase_dom"/>
</dbReference>
<dbReference type="Gene3D" id="1.10.287.130">
    <property type="match status" value="1"/>
</dbReference>
<dbReference type="SUPFAM" id="SSF55874">
    <property type="entry name" value="ATPase domain of HSP90 chaperone/DNA topoisomerase II/histidine kinase"/>
    <property type="match status" value="1"/>
</dbReference>
<dbReference type="PANTHER" id="PTHR43065">
    <property type="entry name" value="SENSOR HISTIDINE KINASE"/>
    <property type="match status" value="1"/>
</dbReference>
<accession>A0A1M4Y789</accession>
<dbReference type="RefSeq" id="WP_073164280.1">
    <property type="nucleotide sequence ID" value="NZ_FQUW01000013.1"/>
</dbReference>
<evidence type="ECO:0000256" key="2">
    <source>
        <dbReference type="ARBA" id="ARBA00004370"/>
    </source>
</evidence>
<comment type="subcellular location">
    <subcellularLocation>
        <location evidence="2">Membrane</location>
    </subcellularLocation>
</comment>
<evidence type="ECO:0000256" key="1">
    <source>
        <dbReference type="ARBA" id="ARBA00000085"/>
    </source>
</evidence>
<evidence type="ECO:0000256" key="3">
    <source>
        <dbReference type="ARBA" id="ARBA00012438"/>
    </source>
</evidence>
<evidence type="ECO:0000313" key="11">
    <source>
        <dbReference type="EMBL" id="SHF01631.1"/>
    </source>
</evidence>
<keyword evidence="7 11" id="KW-0418">Kinase</keyword>
<evidence type="ECO:0000256" key="6">
    <source>
        <dbReference type="ARBA" id="ARBA00022741"/>
    </source>
</evidence>
<sequence length="246" mass="27427">MDSVQTGIEKLAIMGQLAAQVVHEIKNSLTTVRGFLQLLKEKQNVPSRQEYFDLMLEAIDHANNIITNYLHLARPGNNSCRKIYAPQKLLTEVSMLMESEAALKNISLKMVIPENLPPLLIDPEQIKEVLINIIKNSLEAMPDGGEVTIRACCDNRKLYIAISDTGTGIEEPVLENIFEPFYTTKASGTGLGLFIARQIIHNHKGEITVKSTPGRGTTMFITLPVLSQEEKPGYMDIQHQTHSLFT</sequence>
<evidence type="ECO:0000313" key="12">
    <source>
        <dbReference type="Proteomes" id="UP000184196"/>
    </source>
</evidence>
<keyword evidence="4" id="KW-0597">Phosphoprotein</keyword>
<dbReference type="EC" id="2.7.13.3" evidence="3"/>
<dbReference type="PRINTS" id="PR00344">
    <property type="entry name" value="BCTRLSENSOR"/>
</dbReference>
<dbReference type="Proteomes" id="UP000184196">
    <property type="component" value="Unassembled WGS sequence"/>
</dbReference>
<keyword evidence="5" id="KW-0808">Transferase</keyword>
<dbReference type="Pfam" id="PF02518">
    <property type="entry name" value="HATPase_c"/>
    <property type="match status" value="1"/>
</dbReference>
<dbReference type="AlphaFoldDB" id="A0A1M4Y789"/>
<dbReference type="PANTHER" id="PTHR43065:SF10">
    <property type="entry name" value="PEROXIDE STRESS-ACTIVATED HISTIDINE KINASE MAK3"/>
    <property type="match status" value="1"/>
</dbReference>
<dbReference type="SMART" id="SM00387">
    <property type="entry name" value="HATPase_c"/>
    <property type="match status" value="1"/>
</dbReference>
<dbReference type="OrthoDB" id="9764522at2"/>
<evidence type="ECO:0000259" key="10">
    <source>
        <dbReference type="PROSITE" id="PS50109"/>
    </source>
</evidence>
<dbReference type="FunFam" id="3.30.565.10:FF:000006">
    <property type="entry name" value="Sensor histidine kinase WalK"/>
    <property type="match status" value="1"/>
</dbReference>
<dbReference type="Pfam" id="PF00512">
    <property type="entry name" value="HisKA"/>
    <property type="match status" value="1"/>
</dbReference>
<reference evidence="12" key="1">
    <citation type="submission" date="2016-11" db="EMBL/GenBank/DDBJ databases">
        <authorList>
            <person name="Varghese N."/>
            <person name="Submissions S."/>
        </authorList>
    </citation>
    <scope>NUCLEOTIDE SEQUENCE [LARGE SCALE GENOMIC DNA]</scope>
    <source>
        <strain evidence="12">DSM 11792</strain>
    </source>
</reference>
<keyword evidence="6" id="KW-0547">Nucleotide-binding</keyword>
<keyword evidence="8" id="KW-0067">ATP-binding</keyword>
<protein>
    <recommendedName>
        <fullName evidence="3">histidine kinase</fullName>
        <ecNumber evidence="3">2.7.13.3</ecNumber>
    </recommendedName>
</protein>
<organism evidence="11 12">
    <name type="scientific">Desulfofundulus australicus DSM 11792</name>
    <dbReference type="NCBI Taxonomy" id="1121425"/>
    <lineage>
        <taxon>Bacteria</taxon>
        <taxon>Bacillati</taxon>
        <taxon>Bacillota</taxon>
        <taxon>Clostridia</taxon>
        <taxon>Eubacteriales</taxon>
        <taxon>Peptococcaceae</taxon>
        <taxon>Desulfofundulus</taxon>
    </lineage>
</organism>
<dbReference type="GO" id="GO:0016020">
    <property type="term" value="C:membrane"/>
    <property type="evidence" value="ECO:0007669"/>
    <property type="project" value="UniProtKB-SubCell"/>
</dbReference>
<proteinExistence type="predicted"/>
<keyword evidence="12" id="KW-1185">Reference proteome</keyword>
<gene>
    <name evidence="11" type="ORF">SAMN02745218_01270</name>
</gene>
<dbReference type="InterPro" id="IPR036890">
    <property type="entry name" value="HATPase_C_sf"/>
</dbReference>
<evidence type="ECO:0000256" key="9">
    <source>
        <dbReference type="ARBA" id="ARBA00023012"/>
    </source>
</evidence>
<dbReference type="GO" id="GO:0000155">
    <property type="term" value="F:phosphorelay sensor kinase activity"/>
    <property type="evidence" value="ECO:0007669"/>
    <property type="project" value="InterPro"/>
</dbReference>
<dbReference type="CDD" id="cd00082">
    <property type="entry name" value="HisKA"/>
    <property type="match status" value="1"/>
</dbReference>
<dbReference type="SMART" id="SM00388">
    <property type="entry name" value="HisKA"/>
    <property type="match status" value="1"/>
</dbReference>
<dbReference type="InterPro" id="IPR004358">
    <property type="entry name" value="Sig_transdc_His_kin-like_C"/>
</dbReference>
<dbReference type="InterPro" id="IPR036097">
    <property type="entry name" value="HisK_dim/P_sf"/>
</dbReference>
<dbReference type="PROSITE" id="PS50109">
    <property type="entry name" value="HIS_KIN"/>
    <property type="match status" value="1"/>
</dbReference>
<evidence type="ECO:0000256" key="8">
    <source>
        <dbReference type="ARBA" id="ARBA00022840"/>
    </source>
</evidence>
<dbReference type="Gene3D" id="3.30.565.10">
    <property type="entry name" value="Histidine kinase-like ATPase, C-terminal domain"/>
    <property type="match status" value="1"/>
</dbReference>
<dbReference type="SUPFAM" id="SSF47384">
    <property type="entry name" value="Homodimeric domain of signal transducing histidine kinase"/>
    <property type="match status" value="1"/>
</dbReference>
<evidence type="ECO:0000256" key="4">
    <source>
        <dbReference type="ARBA" id="ARBA00022553"/>
    </source>
</evidence>
<name>A0A1M4Y789_9FIRM</name>
<dbReference type="InterPro" id="IPR003594">
    <property type="entry name" value="HATPase_dom"/>
</dbReference>
<dbReference type="GO" id="GO:0005524">
    <property type="term" value="F:ATP binding"/>
    <property type="evidence" value="ECO:0007669"/>
    <property type="project" value="UniProtKB-KW"/>
</dbReference>